<dbReference type="Gramene" id="KVI06316">
    <property type="protein sequence ID" value="KVI06316"/>
    <property type="gene ID" value="Ccrd_015342"/>
</dbReference>
<dbReference type="Proteomes" id="UP000243975">
    <property type="component" value="Unassembled WGS sequence"/>
</dbReference>
<dbReference type="EMBL" id="LEKV01001838">
    <property type="protein sequence ID" value="KVI06316.1"/>
    <property type="molecule type" value="Genomic_DNA"/>
</dbReference>
<proteinExistence type="predicted"/>
<dbReference type="Pfam" id="PF20451">
    <property type="entry name" value="Calmod_bind_M"/>
    <property type="match status" value="1"/>
</dbReference>
<dbReference type="STRING" id="59895.A0A124SGG3"/>
<dbReference type="GO" id="GO:0080142">
    <property type="term" value="P:regulation of salicylic acid biosynthetic process"/>
    <property type="evidence" value="ECO:0007669"/>
    <property type="project" value="TreeGrafter"/>
</dbReference>
<dbReference type="GO" id="GO:0003700">
    <property type="term" value="F:DNA-binding transcription factor activity"/>
    <property type="evidence" value="ECO:0007669"/>
    <property type="project" value="TreeGrafter"/>
</dbReference>
<feature type="compositionally biased region" description="Low complexity" evidence="1">
    <location>
        <begin position="442"/>
        <end position="453"/>
    </location>
</feature>
<gene>
    <name evidence="4" type="ORF">Ccrd_015342</name>
</gene>
<feature type="domain" description="Calmodulin binding protein-like N-terminal" evidence="2">
    <location>
        <begin position="99"/>
        <end position="244"/>
    </location>
</feature>
<feature type="domain" description="Calmodulin binding protein central" evidence="3">
    <location>
        <begin position="257"/>
        <end position="302"/>
    </location>
</feature>
<dbReference type="InterPro" id="IPR012416">
    <property type="entry name" value="CBP60"/>
</dbReference>
<dbReference type="GO" id="GO:0005516">
    <property type="term" value="F:calmodulin binding"/>
    <property type="evidence" value="ECO:0007669"/>
    <property type="project" value="InterPro"/>
</dbReference>
<feature type="compositionally biased region" description="Basic and acidic residues" evidence="1">
    <location>
        <begin position="1"/>
        <end position="18"/>
    </location>
</feature>
<reference evidence="4 5" key="1">
    <citation type="journal article" date="2016" name="Sci. Rep.">
        <title>The genome sequence of the outbreeding globe artichoke constructed de novo incorporating a phase-aware low-pass sequencing strategy of F1 progeny.</title>
        <authorList>
            <person name="Scaglione D."/>
            <person name="Reyes-Chin-Wo S."/>
            <person name="Acquadro A."/>
            <person name="Froenicke L."/>
            <person name="Portis E."/>
            <person name="Beitel C."/>
            <person name="Tirone M."/>
            <person name="Mauro R."/>
            <person name="Lo Monaco A."/>
            <person name="Mauromicale G."/>
            <person name="Faccioli P."/>
            <person name="Cattivelli L."/>
            <person name="Rieseberg L."/>
            <person name="Michelmore R."/>
            <person name="Lanteri S."/>
        </authorList>
    </citation>
    <scope>NUCLEOTIDE SEQUENCE [LARGE SCALE GENOMIC DNA]</scope>
    <source>
        <strain evidence="4">2C</strain>
    </source>
</reference>
<dbReference type="OMA" id="LESWICD"/>
<protein>
    <submittedName>
        <fullName evidence="4">Calmodulin binding protein-like protein</fullName>
    </submittedName>
</protein>
<keyword evidence="5" id="KW-1185">Reference proteome</keyword>
<feature type="region of interest" description="Disordered" evidence="1">
    <location>
        <begin position="437"/>
        <end position="458"/>
    </location>
</feature>
<dbReference type="InterPro" id="IPR046830">
    <property type="entry name" value="Calmod_bind_M"/>
</dbReference>
<organism evidence="4 5">
    <name type="scientific">Cynara cardunculus var. scolymus</name>
    <name type="common">Globe artichoke</name>
    <name type="synonym">Cynara scolymus</name>
    <dbReference type="NCBI Taxonomy" id="59895"/>
    <lineage>
        <taxon>Eukaryota</taxon>
        <taxon>Viridiplantae</taxon>
        <taxon>Streptophyta</taxon>
        <taxon>Embryophyta</taxon>
        <taxon>Tracheophyta</taxon>
        <taxon>Spermatophyta</taxon>
        <taxon>Magnoliopsida</taxon>
        <taxon>eudicotyledons</taxon>
        <taxon>Gunneridae</taxon>
        <taxon>Pentapetalae</taxon>
        <taxon>asterids</taxon>
        <taxon>campanulids</taxon>
        <taxon>Asterales</taxon>
        <taxon>Asteraceae</taxon>
        <taxon>Carduoideae</taxon>
        <taxon>Cardueae</taxon>
        <taxon>Carduinae</taxon>
        <taxon>Cynara</taxon>
    </lineage>
</organism>
<evidence type="ECO:0000259" key="3">
    <source>
        <dbReference type="Pfam" id="PF20451"/>
    </source>
</evidence>
<evidence type="ECO:0000256" key="1">
    <source>
        <dbReference type="SAM" id="MobiDB-lite"/>
    </source>
</evidence>
<dbReference type="PANTHER" id="PTHR31713">
    <property type="entry name" value="OS02G0177800 PROTEIN"/>
    <property type="match status" value="1"/>
</dbReference>
<feature type="compositionally biased region" description="Polar residues" evidence="1">
    <location>
        <begin position="372"/>
        <end position="393"/>
    </location>
</feature>
<feature type="region of interest" description="Disordered" evidence="1">
    <location>
        <begin position="371"/>
        <end position="398"/>
    </location>
</feature>
<name>A0A124SGG3_CYNCS</name>
<feature type="region of interest" description="Disordered" evidence="1">
    <location>
        <begin position="1"/>
        <end position="20"/>
    </location>
</feature>
<evidence type="ECO:0000313" key="5">
    <source>
        <dbReference type="Proteomes" id="UP000243975"/>
    </source>
</evidence>
<evidence type="ECO:0000313" key="4">
    <source>
        <dbReference type="EMBL" id="KVI06316.1"/>
    </source>
</evidence>
<dbReference type="GO" id="GO:0043565">
    <property type="term" value="F:sequence-specific DNA binding"/>
    <property type="evidence" value="ECO:0007669"/>
    <property type="project" value="TreeGrafter"/>
</dbReference>
<sequence length="575" mass="63891">MAFDRQRLEEGNTGKDGSELNGISTDDLAAFSGLRREALEVMILQTLKRLDGPTLVTFFGPSIRQIVREEFALAQQELLTSKKEIPVNKASTSSVLKNLKTQFRTRVSQPVFTGMPLVGENKTPIEIALVDADTEQIVNTGTESALKLEIVGCRVGDDDCEKRSWTFEELQNSILGEKKGKRILQGDTCVQLKEGIGFVGEISFTFNSTHTKNGWYKLGAIVGDAALMNGVEVAWTESFLVKDRRATYSVKHPCPSLFDKVCHLQQISYCGNRYKRLKDAGVNTVKDLLTLLHTDPERLKDVEAKKLIKFACEHLEVLLPVKDETSLIEHLQSGTGFSSLPSNQSLGTSMINDTSSRATCSFPSLIGAPDNLDSSNLHTGESTNQAPAVTSQSERGKEKAPFDDELIYCPDDYQEHFCFHPSDLEGPNENHAHYPPTETGTSFSPLLSSNQSSIDRPRRPSECNIIVASHKKRRFDYPQIAYSPEMDMQYLLESWICDSSQDVDMQYSGRCDLEVDQACALAGFSLSSIVKAQRRWKIVSSVVEWFSLMSEIRKRDVIKPCSDGNMVGVIAAGFN</sequence>
<accession>A0A124SGG3</accession>
<dbReference type="GO" id="GO:0005634">
    <property type="term" value="C:nucleus"/>
    <property type="evidence" value="ECO:0007669"/>
    <property type="project" value="TreeGrafter"/>
</dbReference>
<comment type="caution">
    <text evidence="4">The sequence shown here is derived from an EMBL/GenBank/DDBJ whole genome shotgun (WGS) entry which is preliminary data.</text>
</comment>
<dbReference type="AlphaFoldDB" id="A0A124SGG3"/>
<evidence type="ECO:0000259" key="2">
    <source>
        <dbReference type="Pfam" id="PF07887"/>
    </source>
</evidence>
<dbReference type="InterPro" id="IPR046831">
    <property type="entry name" value="Calmodulin_bind_N"/>
</dbReference>
<dbReference type="Pfam" id="PF07887">
    <property type="entry name" value="Calmodulin_bind"/>
    <property type="match status" value="1"/>
</dbReference>
<dbReference type="PANTHER" id="PTHR31713:SF63">
    <property type="entry name" value="CALMODULIN-BINDING PROTEIN60"/>
    <property type="match status" value="1"/>
</dbReference>